<feature type="region of interest" description="Disordered" evidence="6">
    <location>
        <begin position="374"/>
        <end position="417"/>
    </location>
</feature>
<dbReference type="GO" id="GO:0010468">
    <property type="term" value="P:regulation of gene expression"/>
    <property type="evidence" value="ECO:0007669"/>
    <property type="project" value="TreeGrafter"/>
</dbReference>
<evidence type="ECO:0000313" key="9">
    <source>
        <dbReference type="WBParaSite" id="TREG1_99170.1"/>
    </source>
</evidence>
<evidence type="ECO:0000256" key="1">
    <source>
        <dbReference type="ARBA" id="ARBA00022723"/>
    </source>
</evidence>
<dbReference type="Gene3D" id="3.30.160.60">
    <property type="entry name" value="Classic Zinc Finger"/>
    <property type="match status" value="1"/>
</dbReference>
<evidence type="ECO:0000256" key="4">
    <source>
        <dbReference type="ARBA" id="ARBA00022833"/>
    </source>
</evidence>
<proteinExistence type="predicted"/>
<evidence type="ECO:0000256" key="6">
    <source>
        <dbReference type="SAM" id="MobiDB-lite"/>
    </source>
</evidence>
<accession>A0AA85KS30</accession>
<evidence type="ECO:0000256" key="2">
    <source>
        <dbReference type="ARBA" id="ARBA00022737"/>
    </source>
</evidence>
<dbReference type="InterPro" id="IPR013087">
    <property type="entry name" value="Znf_C2H2_type"/>
</dbReference>
<keyword evidence="4" id="KW-0862">Zinc</keyword>
<keyword evidence="1" id="KW-0479">Metal-binding</keyword>
<feature type="domain" description="C2H2-type" evidence="7">
    <location>
        <begin position="317"/>
        <end position="345"/>
    </location>
</feature>
<keyword evidence="3 5" id="KW-0863">Zinc-finger</keyword>
<evidence type="ECO:0000256" key="3">
    <source>
        <dbReference type="ARBA" id="ARBA00022771"/>
    </source>
</evidence>
<dbReference type="Pfam" id="PF00096">
    <property type="entry name" value="zf-C2H2"/>
    <property type="match status" value="2"/>
</dbReference>
<feature type="domain" description="C2H2-type" evidence="7">
    <location>
        <begin position="289"/>
        <end position="317"/>
    </location>
</feature>
<organism evidence="8 9">
    <name type="scientific">Trichobilharzia regenti</name>
    <name type="common">Nasal bird schistosome</name>
    <dbReference type="NCBI Taxonomy" id="157069"/>
    <lineage>
        <taxon>Eukaryota</taxon>
        <taxon>Metazoa</taxon>
        <taxon>Spiralia</taxon>
        <taxon>Lophotrochozoa</taxon>
        <taxon>Platyhelminthes</taxon>
        <taxon>Trematoda</taxon>
        <taxon>Digenea</taxon>
        <taxon>Strigeidida</taxon>
        <taxon>Schistosomatoidea</taxon>
        <taxon>Schistosomatidae</taxon>
        <taxon>Trichobilharzia</taxon>
    </lineage>
</organism>
<dbReference type="AlphaFoldDB" id="A0AA85KS30"/>
<keyword evidence="8" id="KW-1185">Reference proteome</keyword>
<feature type="compositionally biased region" description="Polar residues" evidence="6">
    <location>
        <begin position="382"/>
        <end position="398"/>
    </location>
</feature>
<dbReference type="PANTHER" id="PTHR24403:SF67">
    <property type="entry name" value="FI01116P-RELATED"/>
    <property type="match status" value="1"/>
</dbReference>
<dbReference type="InterPro" id="IPR050688">
    <property type="entry name" value="Zinc_finger/UBP_domain"/>
</dbReference>
<evidence type="ECO:0000256" key="5">
    <source>
        <dbReference type="PROSITE-ProRule" id="PRU00042"/>
    </source>
</evidence>
<name>A0AA85KS30_TRIRE</name>
<dbReference type="GO" id="GO:0008270">
    <property type="term" value="F:zinc ion binding"/>
    <property type="evidence" value="ECO:0007669"/>
    <property type="project" value="UniProtKB-KW"/>
</dbReference>
<sequence>MSTTSSLCPLEDNDTPQQCLCSLDYSSFPIILLHSLPLKVQRLIANRLSRASLPQFVLTTHEGGQWSLVQLTISHLKPSTSSSSSSLNEFRNNHIVKVNSSKAKPLKEVNKEFESSPSTDWIVSIHLNIDPYTTAYFYDSCVQFKLKAKEADKNCWYCPFCSAVYNINVGDDVNILKRHMRLHVELRCCMDCATLLPNSTFSGNSETSEHVHKCSELISSQAKDDPQTLSVNTSHISTSSYETVDLPIPSCSKFLPTVLLRAVRKHEIPSTSVTLNSSSADSIEGNWRRFCTKCNVGFKTPAQYQQHLKNVHRGRRFICQECNALFSTKGNLTKHFNQVHNQNAGLSCPICEKHLSNKFNLERHIRLVHTEKEIASSSSASKGNNTTVSGVPHSATTESNEECSSHQDDNTTVVPTASGTNPRGYYLYLSDSGGYQSVNTTAQSTNANHSVTKQSIIQLNSENVDLQSVAFVADISLTPCHPANPEAEIGVGGKTWKRNISIVQSSKQTVNEDS</sequence>
<dbReference type="PROSITE" id="PS50157">
    <property type="entry name" value="ZINC_FINGER_C2H2_2"/>
    <property type="match status" value="3"/>
</dbReference>
<dbReference type="SMART" id="SM00355">
    <property type="entry name" value="ZnF_C2H2"/>
    <property type="match status" value="4"/>
</dbReference>
<protein>
    <recommendedName>
        <fullName evidence="7">C2H2-type domain-containing protein</fullName>
    </recommendedName>
</protein>
<dbReference type="Pfam" id="PF12874">
    <property type="entry name" value="zf-met"/>
    <property type="match status" value="1"/>
</dbReference>
<dbReference type="InterPro" id="IPR036236">
    <property type="entry name" value="Znf_C2H2_sf"/>
</dbReference>
<dbReference type="WBParaSite" id="TREG1_99170.1">
    <property type="protein sequence ID" value="TREG1_99170.1"/>
    <property type="gene ID" value="TREG1_99170"/>
</dbReference>
<reference evidence="8" key="1">
    <citation type="submission" date="2022-06" db="EMBL/GenBank/DDBJ databases">
        <authorList>
            <person name="Berger JAMES D."/>
            <person name="Berger JAMES D."/>
        </authorList>
    </citation>
    <scope>NUCLEOTIDE SEQUENCE [LARGE SCALE GENOMIC DNA]</scope>
</reference>
<dbReference type="SUPFAM" id="SSF57667">
    <property type="entry name" value="beta-beta-alpha zinc fingers"/>
    <property type="match status" value="1"/>
</dbReference>
<dbReference type="PANTHER" id="PTHR24403">
    <property type="entry name" value="ZINC FINGER PROTEIN"/>
    <property type="match status" value="1"/>
</dbReference>
<dbReference type="Proteomes" id="UP000050795">
    <property type="component" value="Unassembled WGS sequence"/>
</dbReference>
<dbReference type="GO" id="GO:0005634">
    <property type="term" value="C:nucleus"/>
    <property type="evidence" value="ECO:0007669"/>
    <property type="project" value="TreeGrafter"/>
</dbReference>
<evidence type="ECO:0000313" key="8">
    <source>
        <dbReference type="Proteomes" id="UP000050795"/>
    </source>
</evidence>
<dbReference type="PROSITE" id="PS00028">
    <property type="entry name" value="ZINC_FINGER_C2H2_1"/>
    <property type="match status" value="3"/>
</dbReference>
<reference evidence="9" key="2">
    <citation type="submission" date="2023-11" db="UniProtKB">
        <authorList>
            <consortium name="WormBaseParasite"/>
        </authorList>
    </citation>
    <scope>IDENTIFICATION</scope>
</reference>
<evidence type="ECO:0000259" key="7">
    <source>
        <dbReference type="PROSITE" id="PS50157"/>
    </source>
</evidence>
<feature type="domain" description="C2H2-type" evidence="7">
    <location>
        <begin position="346"/>
        <end position="374"/>
    </location>
</feature>
<keyword evidence="2" id="KW-0677">Repeat</keyword>